<protein>
    <submittedName>
        <fullName evidence="3">Uncharacterized protein</fullName>
    </submittedName>
</protein>
<dbReference type="Proteomes" id="UP000242414">
    <property type="component" value="Unassembled WGS sequence"/>
</dbReference>
<feature type="signal peptide" evidence="2">
    <location>
        <begin position="1"/>
        <end position="17"/>
    </location>
</feature>
<evidence type="ECO:0000256" key="1">
    <source>
        <dbReference type="SAM" id="Phobius"/>
    </source>
</evidence>
<dbReference type="VEuPathDB" id="FungiDB:BCV72DRAFT_62467"/>
<gene>
    <name evidence="3" type="ORF">BCV72DRAFT_62467</name>
</gene>
<organism evidence="3">
    <name type="scientific">Rhizopus microsporus var. microsporus</name>
    <dbReference type="NCBI Taxonomy" id="86635"/>
    <lineage>
        <taxon>Eukaryota</taxon>
        <taxon>Fungi</taxon>
        <taxon>Fungi incertae sedis</taxon>
        <taxon>Mucoromycota</taxon>
        <taxon>Mucoromycotina</taxon>
        <taxon>Mucoromycetes</taxon>
        <taxon>Mucorales</taxon>
        <taxon>Mucorineae</taxon>
        <taxon>Rhizopodaceae</taxon>
        <taxon>Rhizopus</taxon>
    </lineage>
</organism>
<keyword evidence="1" id="KW-0812">Transmembrane</keyword>
<name>A0A1X0QQG6_RHIZD</name>
<dbReference type="EMBL" id="KV922083">
    <property type="protein sequence ID" value="ORE01977.1"/>
    <property type="molecule type" value="Genomic_DNA"/>
</dbReference>
<accession>A0A1X0QQG6</accession>
<feature type="transmembrane region" description="Helical" evidence="1">
    <location>
        <begin position="179"/>
        <end position="199"/>
    </location>
</feature>
<evidence type="ECO:0000313" key="3">
    <source>
        <dbReference type="EMBL" id="ORE01977.1"/>
    </source>
</evidence>
<sequence length="280" mass="32270">MWIVLLLLLFITCSTTAYVQNCIDPTSCQFFPLHSCFATEEGLVCKSRDKPGFELNRDPAYTFLYSQISFENDTGLPCFSIPITDQLISYVAYRGPEVISVEDLPLIGNCSRTSYCDKKTKTCQPKRTLGSRCQYNMQCMIGDSGIPGHCSNNSVCEIRQDLPPYYYSNTREWKVGKEWPAAVIALITAGVIVGIILTVRHFYPKLIKSVLTKWQTKNSTMPSADPTIYENEEAWNRHHKRWWKQVPGVNWVYNRLKRSNNREYHPLDDRTEEPPPYNEN</sequence>
<keyword evidence="1" id="KW-1133">Transmembrane helix</keyword>
<reference evidence="3" key="1">
    <citation type="journal article" date="2016" name="Proc. Natl. Acad. Sci. U.S.A.">
        <title>Lipid metabolic changes in an early divergent fungus govern the establishment of a mutualistic symbiosis with endobacteria.</title>
        <authorList>
            <person name="Lastovetsky O.A."/>
            <person name="Gaspar M.L."/>
            <person name="Mondo S.J."/>
            <person name="LaButti K.M."/>
            <person name="Sandor L."/>
            <person name="Grigoriev I.V."/>
            <person name="Henry S.A."/>
            <person name="Pawlowska T.E."/>
        </authorList>
    </citation>
    <scope>NUCLEOTIDE SEQUENCE [LARGE SCALE GENOMIC DNA]</scope>
    <source>
        <strain evidence="3">ATCC 52814</strain>
    </source>
</reference>
<keyword evidence="2" id="KW-0732">Signal</keyword>
<proteinExistence type="predicted"/>
<evidence type="ECO:0000256" key="2">
    <source>
        <dbReference type="SAM" id="SignalP"/>
    </source>
</evidence>
<feature type="chain" id="PRO_5012055083" evidence="2">
    <location>
        <begin position="18"/>
        <end position="280"/>
    </location>
</feature>
<dbReference type="OrthoDB" id="2261774at2759"/>
<dbReference type="AlphaFoldDB" id="A0A1X0QQG6"/>
<keyword evidence="1" id="KW-0472">Membrane</keyword>